<dbReference type="PANTHER" id="PTHR40087:SF1">
    <property type="entry name" value="PHENOLIC ACID DECARBOXYLASE PADC"/>
    <property type="match status" value="1"/>
</dbReference>
<dbReference type="RefSeq" id="WP_012591922.1">
    <property type="nucleotide sequence ID" value="NC_011666.1"/>
</dbReference>
<dbReference type="EMBL" id="CP001280">
    <property type="protein sequence ID" value="ACK51853.1"/>
    <property type="molecule type" value="Genomic_DNA"/>
</dbReference>
<name>B8EIN6_METSB</name>
<evidence type="ECO:0000313" key="2">
    <source>
        <dbReference type="Proteomes" id="UP000002257"/>
    </source>
</evidence>
<dbReference type="SUPFAM" id="SSF50814">
    <property type="entry name" value="Lipocalins"/>
    <property type="match status" value="1"/>
</dbReference>
<dbReference type="STRING" id="395965.Msil_2937"/>
<gene>
    <name evidence="1" type="ordered locus">Msil_2937</name>
</gene>
<dbReference type="AlphaFoldDB" id="B8EIN6"/>
<dbReference type="GO" id="GO:0016831">
    <property type="term" value="F:carboxy-lyase activity"/>
    <property type="evidence" value="ECO:0007669"/>
    <property type="project" value="InterPro"/>
</dbReference>
<dbReference type="OrthoDB" id="1623004at2"/>
<organism evidence="1 2">
    <name type="scientific">Methylocella silvestris (strain DSM 15510 / CIP 108128 / LMG 27833 / NCIMB 13906 / BL2)</name>
    <dbReference type="NCBI Taxonomy" id="395965"/>
    <lineage>
        <taxon>Bacteria</taxon>
        <taxon>Pseudomonadati</taxon>
        <taxon>Pseudomonadota</taxon>
        <taxon>Alphaproteobacteria</taxon>
        <taxon>Hyphomicrobiales</taxon>
        <taxon>Beijerinckiaceae</taxon>
        <taxon>Methylocella</taxon>
    </lineage>
</organism>
<dbReference type="InterPro" id="IPR008729">
    <property type="entry name" value="PA_de_COase"/>
</dbReference>
<keyword evidence="2" id="KW-1185">Reference proteome</keyword>
<dbReference type="PANTHER" id="PTHR40087">
    <property type="entry name" value="PHENOLIC ACID DECARBOXYLASE PADC"/>
    <property type="match status" value="1"/>
</dbReference>
<reference evidence="1 2" key="1">
    <citation type="journal article" date="2010" name="J. Bacteriol.">
        <title>Complete genome sequence of the aerobic facultative methanotroph Methylocella silvestris BL2.</title>
        <authorList>
            <person name="Chen Y."/>
            <person name="Crombie A."/>
            <person name="Rahman M.T."/>
            <person name="Dedysh S.N."/>
            <person name="Liesack W."/>
            <person name="Stott M.B."/>
            <person name="Alam M."/>
            <person name="Theisen A.R."/>
            <person name="Murrell J.C."/>
            <person name="Dunfield P.F."/>
        </authorList>
    </citation>
    <scope>NUCLEOTIDE SEQUENCE [LARGE SCALE GENOMIC DNA]</scope>
    <source>
        <strain evidence="2">DSM 15510 / CIP 108128 / LMG 27833 / NCIMB 13906 / BL2</strain>
    </source>
</reference>
<dbReference type="HOGENOM" id="CLU_129251_0_0_5"/>
<accession>B8EIN6</accession>
<dbReference type="CDD" id="cd14241">
    <property type="entry name" value="PAD"/>
    <property type="match status" value="1"/>
</dbReference>
<evidence type="ECO:0000313" key="1">
    <source>
        <dbReference type="EMBL" id="ACK51853.1"/>
    </source>
</evidence>
<proteinExistence type="predicted"/>
<dbReference type="InterPro" id="IPR012674">
    <property type="entry name" value="Calycin"/>
</dbReference>
<dbReference type="Gene3D" id="2.40.128.20">
    <property type="match status" value="1"/>
</dbReference>
<protein>
    <submittedName>
        <fullName evidence="1">Phenolic acid decarboxylase</fullName>
    </submittedName>
</protein>
<sequence>MSPTFESTHPSEIASFVGKHINYTYKNGWQYEVYFKNERMLDYRVRGGGVGGRWVNIVRLAEGVVKVSWAEPRGTCVSVAYNLVEHRAHGATFFPHWIELEPKKIIGFHNDKIDLMRQYRDGGPTYPILVVDEFADITFVEDCCRDDERGFAYAPQDLPAGYRAAKRRMRTRRNGLR</sequence>
<dbReference type="Proteomes" id="UP000002257">
    <property type="component" value="Chromosome"/>
</dbReference>
<dbReference type="Pfam" id="PF05870">
    <property type="entry name" value="PA_decarbox"/>
    <property type="match status" value="1"/>
</dbReference>
<dbReference type="eggNOG" id="COG3479">
    <property type="taxonomic scope" value="Bacteria"/>
</dbReference>
<dbReference type="KEGG" id="msl:Msil_2937"/>